<dbReference type="GO" id="GO:0030515">
    <property type="term" value="F:snoRNA binding"/>
    <property type="evidence" value="ECO:0007669"/>
    <property type="project" value="InterPro"/>
</dbReference>
<gene>
    <name evidence="1" type="primary">ga07934</name>
    <name evidence="1" type="ORF">PR202_ga07934</name>
</gene>
<evidence type="ECO:0000313" key="2">
    <source>
        <dbReference type="Proteomes" id="UP001054889"/>
    </source>
</evidence>
<proteinExistence type="predicted"/>
<dbReference type="GO" id="GO:0031428">
    <property type="term" value="C:box C/D methylation guide snoRNP complex"/>
    <property type="evidence" value="ECO:0007669"/>
    <property type="project" value="InterPro"/>
</dbReference>
<dbReference type="Proteomes" id="UP001054889">
    <property type="component" value="Unassembled WGS sequence"/>
</dbReference>
<reference evidence="1" key="2">
    <citation type="submission" date="2021-12" db="EMBL/GenBank/DDBJ databases">
        <title>Resequencing data analysis of finger millet.</title>
        <authorList>
            <person name="Hatakeyama M."/>
            <person name="Aluri S."/>
            <person name="Balachadran M.T."/>
            <person name="Sivarajan S.R."/>
            <person name="Poveda L."/>
            <person name="Shimizu-Inatsugi R."/>
            <person name="Schlapbach R."/>
            <person name="Sreeman S.M."/>
            <person name="Shimizu K.K."/>
        </authorList>
    </citation>
    <scope>NUCLEOTIDE SEQUENCE</scope>
</reference>
<dbReference type="GO" id="GO:0032040">
    <property type="term" value="C:small-subunit processome"/>
    <property type="evidence" value="ECO:0007669"/>
    <property type="project" value="InterPro"/>
</dbReference>
<dbReference type="AlphaFoldDB" id="A0AAV5C189"/>
<dbReference type="EMBL" id="BQKI01000003">
    <property type="protein sequence ID" value="GJM91553.1"/>
    <property type="molecule type" value="Genomic_DNA"/>
</dbReference>
<comment type="caution">
    <text evidence="1">The sequence shown here is derived from an EMBL/GenBank/DDBJ whole genome shotgun (WGS) entry which is preliminary data.</text>
</comment>
<dbReference type="InterPro" id="IPR045056">
    <property type="entry name" value="Nop56/Nop58"/>
</dbReference>
<dbReference type="PANTHER" id="PTHR10894">
    <property type="entry name" value="NUCLEOLAR PROTEIN 5 NUCLEOLAR PROTEIN NOP5 NOP58"/>
    <property type="match status" value="1"/>
</dbReference>
<keyword evidence="2" id="KW-1185">Reference proteome</keyword>
<protein>
    <submittedName>
        <fullName evidence="1">Uncharacterized protein</fullName>
    </submittedName>
</protein>
<name>A0AAV5C189_ELECO</name>
<dbReference type="PANTHER" id="PTHR10894:SF24">
    <property type="entry name" value="OS02G0511800 PROTEIN"/>
    <property type="match status" value="1"/>
</dbReference>
<reference evidence="1" key="1">
    <citation type="journal article" date="2018" name="DNA Res.">
        <title>Multiple hybrid de novo genome assembly of finger millet, an orphan allotetraploid crop.</title>
        <authorList>
            <person name="Hatakeyama M."/>
            <person name="Aluri S."/>
            <person name="Balachadran M.T."/>
            <person name="Sivarajan S.R."/>
            <person name="Patrignani A."/>
            <person name="Gruter S."/>
            <person name="Poveda L."/>
            <person name="Shimizu-Inatsugi R."/>
            <person name="Baeten J."/>
            <person name="Francoijs K.J."/>
            <person name="Nataraja K.N."/>
            <person name="Reddy Y.A.N."/>
            <person name="Phadnis S."/>
            <person name="Ravikumar R.L."/>
            <person name="Schlapbach R."/>
            <person name="Sreeman S.M."/>
            <person name="Shimizu K.K."/>
        </authorList>
    </citation>
    <scope>NUCLEOTIDE SEQUENCE</scope>
</reference>
<organism evidence="1 2">
    <name type="scientific">Eleusine coracana subsp. coracana</name>
    <dbReference type="NCBI Taxonomy" id="191504"/>
    <lineage>
        <taxon>Eukaryota</taxon>
        <taxon>Viridiplantae</taxon>
        <taxon>Streptophyta</taxon>
        <taxon>Embryophyta</taxon>
        <taxon>Tracheophyta</taxon>
        <taxon>Spermatophyta</taxon>
        <taxon>Magnoliopsida</taxon>
        <taxon>Liliopsida</taxon>
        <taxon>Poales</taxon>
        <taxon>Poaceae</taxon>
        <taxon>PACMAD clade</taxon>
        <taxon>Chloridoideae</taxon>
        <taxon>Cynodonteae</taxon>
        <taxon>Eleusininae</taxon>
        <taxon>Eleusine</taxon>
    </lineage>
</organism>
<accession>A0AAV5C189</accession>
<evidence type="ECO:0000313" key="1">
    <source>
        <dbReference type="EMBL" id="GJM91553.1"/>
    </source>
</evidence>
<sequence length="264" mass="29629">MAQWPCGASPFMNPPRQFQAFMSESGGGRRYLCLTWPPSNLTLLQQLVLVGCELKGWSSARHSLAIKLMQLTIAHLSLLCYYSKKLFLPNPIKLVWLRDFQFFGDKSGAINPDTGNTLPHDESVMEVTWGLKNLMYSLVSEEKSQLAKGDRLQMSLGLKMLLNRYGFDVKPEMVSDPIIVAACALYHSDDCDKKVSGALREAGNILKDVSHINCDDWDLVKLATAVKMISFPKERAVVGNPHKMFSTDELSKLVNHAPRYKTSF</sequence>